<comment type="caution">
    <text evidence="1">The sequence shown here is derived from an EMBL/GenBank/DDBJ whole genome shotgun (WGS) entry which is preliminary data.</text>
</comment>
<gene>
    <name evidence="1" type="ORF">ACFPFU_21330</name>
</gene>
<proteinExistence type="predicted"/>
<name>A0ABV9T693_9BACT</name>
<sequence length="150" mass="17543">MKNFLILILFIGTLIPAMAQRGKNVDREKLEAARVAFITNRLSLSPEQAEKFWPVYNQHHETRRKLMHQMHDLARSAADSLTDSQAQNLIKRQFEIKEQLLEEEKRLMDKVSSMLTPVHAYKLTEANREFTRQLYRMQRRGGPPPAGRND</sequence>
<organism evidence="1 2">
    <name type="scientific">Negadavirga shengliensis</name>
    <dbReference type="NCBI Taxonomy" id="1389218"/>
    <lineage>
        <taxon>Bacteria</taxon>
        <taxon>Pseudomonadati</taxon>
        <taxon>Bacteroidota</taxon>
        <taxon>Cytophagia</taxon>
        <taxon>Cytophagales</taxon>
        <taxon>Cyclobacteriaceae</taxon>
        <taxon>Negadavirga</taxon>
    </lineage>
</organism>
<dbReference type="InterPro" id="IPR012899">
    <property type="entry name" value="LTXXQ"/>
</dbReference>
<dbReference type="Gene3D" id="1.20.120.1490">
    <property type="match status" value="1"/>
</dbReference>
<dbReference type="EMBL" id="JBHSJJ010000016">
    <property type="protein sequence ID" value="MFC4874260.1"/>
    <property type="molecule type" value="Genomic_DNA"/>
</dbReference>
<protein>
    <submittedName>
        <fullName evidence="1">Spy/CpxP family protein refolding chaperone</fullName>
    </submittedName>
</protein>
<evidence type="ECO:0000313" key="1">
    <source>
        <dbReference type="EMBL" id="MFC4874260.1"/>
    </source>
</evidence>
<evidence type="ECO:0000313" key="2">
    <source>
        <dbReference type="Proteomes" id="UP001595818"/>
    </source>
</evidence>
<dbReference type="RefSeq" id="WP_377067930.1">
    <property type="nucleotide sequence ID" value="NZ_JBHSJJ010000016.1"/>
</dbReference>
<keyword evidence="2" id="KW-1185">Reference proteome</keyword>
<dbReference type="Proteomes" id="UP001595818">
    <property type="component" value="Unassembled WGS sequence"/>
</dbReference>
<dbReference type="Pfam" id="PF07813">
    <property type="entry name" value="LTXXQ"/>
    <property type="match status" value="1"/>
</dbReference>
<reference evidence="2" key="1">
    <citation type="journal article" date="2019" name="Int. J. Syst. Evol. Microbiol.">
        <title>The Global Catalogue of Microorganisms (GCM) 10K type strain sequencing project: providing services to taxonomists for standard genome sequencing and annotation.</title>
        <authorList>
            <consortium name="The Broad Institute Genomics Platform"/>
            <consortium name="The Broad Institute Genome Sequencing Center for Infectious Disease"/>
            <person name="Wu L."/>
            <person name="Ma J."/>
        </authorList>
    </citation>
    <scope>NUCLEOTIDE SEQUENCE [LARGE SCALE GENOMIC DNA]</scope>
    <source>
        <strain evidence="2">CGMCC 4.7466</strain>
    </source>
</reference>
<accession>A0ABV9T693</accession>